<dbReference type="NCBIfam" id="TIGR01116">
    <property type="entry name" value="ATPase-IIA1_Ca"/>
    <property type="match status" value="1"/>
</dbReference>
<protein>
    <recommendedName>
        <fullName evidence="19">Calcium-transporting ATPase</fullName>
        <ecNumber evidence="19">7.2.2.10</ecNumber>
    </recommendedName>
</protein>
<dbReference type="SUPFAM" id="SSF81660">
    <property type="entry name" value="Metal cation-transporting ATPase, ATP-binding domain N"/>
    <property type="match status" value="1"/>
</dbReference>
<dbReference type="Pfam" id="PF00122">
    <property type="entry name" value="E1-E2_ATPase"/>
    <property type="match status" value="1"/>
</dbReference>
<dbReference type="InterPro" id="IPR023214">
    <property type="entry name" value="HAD_sf"/>
</dbReference>
<evidence type="ECO:0000256" key="17">
    <source>
        <dbReference type="ARBA" id="ARBA00023136"/>
    </source>
</evidence>
<feature type="transmembrane region" description="Helical" evidence="19">
    <location>
        <begin position="893"/>
        <end position="912"/>
    </location>
</feature>
<evidence type="ECO:0000256" key="4">
    <source>
        <dbReference type="ARBA" id="ARBA00005675"/>
    </source>
</evidence>
<dbReference type="SFLD" id="SFLDS00003">
    <property type="entry name" value="Haloacid_Dehalogenase"/>
    <property type="match status" value="1"/>
</dbReference>
<keyword evidence="10 19" id="KW-0106">Calcium</keyword>
<comment type="function">
    <text evidence="19">Catalyzes the hydrolysis of ATP coupled with the transport of calcium.</text>
</comment>
<dbReference type="Pfam" id="PF00690">
    <property type="entry name" value="Cation_ATPase_N"/>
    <property type="match status" value="1"/>
</dbReference>
<evidence type="ECO:0000256" key="19">
    <source>
        <dbReference type="RuleBase" id="RU361146"/>
    </source>
</evidence>
<dbReference type="GO" id="GO:0033017">
    <property type="term" value="C:sarcoplasmic reticulum membrane"/>
    <property type="evidence" value="ECO:0007669"/>
    <property type="project" value="UniProtKB-SubCell"/>
</dbReference>
<dbReference type="Proteomes" id="UP001501940">
    <property type="component" value="Chromosome 18"/>
</dbReference>
<dbReference type="GO" id="GO:0005388">
    <property type="term" value="F:P-type calcium transporter activity"/>
    <property type="evidence" value="ECO:0007669"/>
    <property type="project" value="UniProtKB-EC"/>
</dbReference>
<dbReference type="Gene3D" id="3.40.50.1000">
    <property type="entry name" value="HAD superfamily/HAD-like"/>
    <property type="match status" value="1"/>
</dbReference>
<dbReference type="InterPro" id="IPR004014">
    <property type="entry name" value="ATPase_P-typ_cation-transptr_N"/>
</dbReference>
<evidence type="ECO:0000256" key="9">
    <source>
        <dbReference type="ARBA" id="ARBA00022741"/>
    </source>
</evidence>
<keyword evidence="14" id="KW-1278">Translocase</keyword>
<evidence type="ECO:0000256" key="7">
    <source>
        <dbReference type="ARBA" id="ARBA00022568"/>
    </source>
</evidence>
<dbReference type="SFLD" id="SFLDF00027">
    <property type="entry name" value="p-type_atpase"/>
    <property type="match status" value="1"/>
</dbReference>
<evidence type="ECO:0000256" key="3">
    <source>
        <dbReference type="ARBA" id="ARBA00004477"/>
    </source>
</evidence>
<dbReference type="SUPFAM" id="SSF56784">
    <property type="entry name" value="HAD-like"/>
    <property type="match status" value="1"/>
</dbReference>
<evidence type="ECO:0000256" key="15">
    <source>
        <dbReference type="ARBA" id="ARBA00022989"/>
    </source>
</evidence>
<evidence type="ECO:0000256" key="12">
    <source>
        <dbReference type="ARBA" id="ARBA00022842"/>
    </source>
</evidence>
<dbReference type="InterPro" id="IPR018303">
    <property type="entry name" value="ATPase_P-typ_P_site"/>
</dbReference>
<dbReference type="FunFam" id="2.70.150.10:FF:000160">
    <property type="entry name" value="Sarcoplasmic/endoplasmic reticulum calcium ATPase 1"/>
    <property type="match status" value="2"/>
</dbReference>
<dbReference type="InterPro" id="IPR005782">
    <property type="entry name" value="P-type_ATPase_IIA"/>
</dbReference>
<keyword evidence="9 19" id="KW-0547">Nucleotide-binding</keyword>
<evidence type="ECO:0000256" key="2">
    <source>
        <dbReference type="ARBA" id="ARBA00004326"/>
    </source>
</evidence>
<keyword evidence="8 19" id="KW-0812">Transmembrane</keyword>
<evidence type="ECO:0000256" key="11">
    <source>
        <dbReference type="ARBA" id="ARBA00022840"/>
    </source>
</evidence>
<dbReference type="InterPro" id="IPR044492">
    <property type="entry name" value="P_typ_ATPase_HD_dom"/>
</dbReference>
<feature type="transmembrane region" description="Helical" evidence="19">
    <location>
        <begin position="263"/>
        <end position="286"/>
    </location>
</feature>
<evidence type="ECO:0000256" key="18">
    <source>
        <dbReference type="ARBA" id="ARBA00047282"/>
    </source>
</evidence>
<evidence type="ECO:0000256" key="16">
    <source>
        <dbReference type="ARBA" id="ARBA00023065"/>
    </source>
</evidence>
<evidence type="ECO:0000256" key="14">
    <source>
        <dbReference type="ARBA" id="ARBA00022967"/>
    </source>
</evidence>
<dbReference type="PRINTS" id="PR00120">
    <property type="entry name" value="HATPASE"/>
</dbReference>
<name>A0AAQ5Y685_AMPOC</name>
<evidence type="ECO:0000259" key="20">
    <source>
        <dbReference type="SMART" id="SM00831"/>
    </source>
</evidence>
<keyword evidence="16 19" id="KW-0406">Ion transport</keyword>
<dbReference type="PROSITE" id="PS00154">
    <property type="entry name" value="ATPASE_E1_E2"/>
    <property type="match status" value="1"/>
</dbReference>
<dbReference type="FunFam" id="3.40.1110.10:FF:000003">
    <property type="entry name" value="Calcium-transporting ATPase"/>
    <property type="match status" value="1"/>
</dbReference>
<dbReference type="SMART" id="SM00831">
    <property type="entry name" value="Cation_ATPase_N"/>
    <property type="match status" value="1"/>
</dbReference>
<evidence type="ECO:0000256" key="10">
    <source>
        <dbReference type="ARBA" id="ARBA00022837"/>
    </source>
</evidence>
<feature type="transmembrane region" description="Helical" evidence="19">
    <location>
        <begin position="722"/>
        <end position="743"/>
    </location>
</feature>
<feature type="transmembrane region" description="Helical" evidence="19">
    <location>
        <begin position="225"/>
        <end position="243"/>
    </location>
</feature>
<dbReference type="GO" id="GO:0005524">
    <property type="term" value="F:ATP binding"/>
    <property type="evidence" value="ECO:0007669"/>
    <property type="project" value="UniProtKB-KW"/>
</dbReference>
<dbReference type="PRINTS" id="PR00119">
    <property type="entry name" value="CATATPASE"/>
</dbReference>
<dbReference type="Pfam" id="PF13246">
    <property type="entry name" value="Cation_ATPase"/>
    <property type="match status" value="1"/>
</dbReference>
<dbReference type="Gene3D" id="2.70.150.10">
    <property type="entry name" value="Calcium-transporting ATPase, cytoplasmic transduction domain A"/>
    <property type="match status" value="2"/>
</dbReference>
<dbReference type="Gene3D" id="3.40.1110.10">
    <property type="entry name" value="Calcium-transporting ATPase, cytoplasmic domain N"/>
    <property type="match status" value="1"/>
</dbReference>
<dbReference type="EC" id="7.2.2.10" evidence="19"/>
<comment type="subcellular location">
    <subcellularLocation>
        <location evidence="3">Endoplasmic reticulum membrane</location>
        <topology evidence="3">Multi-pass membrane protein</topology>
    </subcellularLocation>
    <subcellularLocation>
        <location evidence="19">Membrane</location>
        <topology evidence="19">Multi-pass membrane protein</topology>
    </subcellularLocation>
    <subcellularLocation>
        <location evidence="2">Sarcoplasmic reticulum membrane</location>
        <topology evidence="2">Multi-pass membrane protein</topology>
    </subcellularLocation>
</comment>
<organism evidence="21 22">
    <name type="scientific">Amphiprion ocellaris</name>
    <name type="common">Clown anemonefish</name>
    <dbReference type="NCBI Taxonomy" id="80972"/>
    <lineage>
        <taxon>Eukaryota</taxon>
        <taxon>Metazoa</taxon>
        <taxon>Chordata</taxon>
        <taxon>Craniata</taxon>
        <taxon>Vertebrata</taxon>
        <taxon>Euteleostomi</taxon>
        <taxon>Actinopterygii</taxon>
        <taxon>Neopterygii</taxon>
        <taxon>Teleostei</taxon>
        <taxon>Neoteleostei</taxon>
        <taxon>Acanthomorphata</taxon>
        <taxon>Ovalentaria</taxon>
        <taxon>Pomacentridae</taxon>
        <taxon>Amphiprion</taxon>
    </lineage>
</organism>
<evidence type="ECO:0000256" key="6">
    <source>
        <dbReference type="ARBA" id="ARBA00022553"/>
    </source>
</evidence>
<reference evidence="21 22" key="1">
    <citation type="submission" date="2022-01" db="EMBL/GenBank/DDBJ databases">
        <title>A chromosome-scale genome assembly of the false clownfish, Amphiprion ocellaris.</title>
        <authorList>
            <person name="Ryu T."/>
        </authorList>
    </citation>
    <scope>NUCLEOTIDE SEQUENCE [LARGE SCALE GENOMIC DNA]</scope>
</reference>
<evidence type="ECO:0000256" key="8">
    <source>
        <dbReference type="ARBA" id="ARBA00022692"/>
    </source>
</evidence>
<dbReference type="NCBIfam" id="TIGR01494">
    <property type="entry name" value="ATPase_P-type"/>
    <property type="match status" value="2"/>
</dbReference>
<accession>A0AAQ5Y685</accession>
<dbReference type="InterPro" id="IPR023299">
    <property type="entry name" value="ATPase_P-typ_cyto_dom_N"/>
</dbReference>
<comment type="similarity">
    <text evidence="4 19">Belongs to the cation transport ATPase (P-type) (TC 3.A.3) family. Type IIA subfamily.</text>
</comment>
<feature type="domain" description="Cation-transporting P-type ATPase N-terminal" evidence="20">
    <location>
        <begin position="3"/>
        <end position="74"/>
    </location>
</feature>
<keyword evidence="6" id="KW-0597">Phosphoprotein</keyword>
<dbReference type="InterPro" id="IPR059000">
    <property type="entry name" value="ATPase_P-type_domA"/>
</dbReference>
<dbReference type="InterPro" id="IPR001757">
    <property type="entry name" value="P_typ_ATPase"/>
</dbReference>
<evidence type="ECO:0000256" key="5">
    <source>
        <dbReference type="ARBA" id="ARBA00022448"/>
    </source>
</evidence>
<comment type="cofactor">
    <cofactor evidence="1">
        <name>Mg(2+)</name>
        <dbReference type="ChEBI" id="CHEBI:18420"/>
    </cofactor>
</comment>
<dbReference type="SUPFAM" id="SSF81665">
    <property type="entry name" value="Calcium ATPase, transmembrane domain M"/>
    <property type="match status" value="1"/>
</dbReference>
<dbReference type="InterPro" id="IPR006068">
    <property type="entry name" value="ATPase_P-typ_cation-transptr_C"/>
</dbReference>
<dbReference type="FunFam" id="3.40.50.1000:FF:000005">
    <property type="entry name" value="Calcium-transporting ATPase 1"/>
    <property type="match status" value="1"/>
</dbReference>
<dbReference type="InterPro" id="IPR008250">
    <property type="entry name" value="ATPase_P-typ_transduc_dom_A_sf"/>
</dbReference>
<evidence type="ECO:0000256" key="1">
    <source>
        <dbReference type="ARBA" id="ARBA00001946"/>
    </source>
</evidence>
<proteinExistence type="inferred from homology"/>
<dbReference type="Gene3D" id="1.20.1110.10">
    <property type="entry name" value="Calcium-transporting ATPase, transmembrane domain"/>
    <property type="match status" value="2"/>
</dbReference>
<dbReference type="AlphaFoldDB" id="A0AAQ5Y685"/>
<evidence type="ECO:0000256" key="13">
    <source>
        <dbReference type="ARBA" id="ARBA00022951"/>
    </source>
</evidence>
<keyword evidence="5 19" id="KW-0813">Transport</keyword>
<comment type="caution">
    <text evidence="19">Lacks conserved residue(s) required for the propagation of feature annotation.</text>
</comment>
<keyword evidence="11 19" id="KW-0067">ATP-binding</keyword>
<dbReference type="CDD" id="cd02083">
    <property type="entry name" value="P-type_ATPase_SERCA"/>
    <property type="match status" value="1"/>
</dbReference>
<keyword evidence="15 19" id="KW-1133">Transmembrane helix</keyword>
<comment type="catalytic activity">
    <reaction evidence="18">
        <text>Ca(2+)(in) + ATP + H2O = Ca(2+)(out) + ADP + phosphate + H(+)</text>
        <dbReference type="Rhea" id="RHEA:18105"/>
        <dbReference type="ChEBI" id="CHEBI:15377"/>
        <dbReference type="ChEBI" id="CHEBI:15378"/>
        <dbReference type="ChEBI" id="CHEBI:29108"/>
        <dbReference type="ChEBI" id="CHEBI:30616"/>
        <dbReference type="ChEBI" id="CHEBI:43474"/>
        <dbReference type="ChEBI" id="CHEBI:456216"/>
        <dbReference type="EC" id="7.2.2.10"/>
    </reaction>
    <physiologicalReaction direction="left-to-right" evidence="18">
        <dbReference type="Rhea" id="RHEA:18106"/>
    </physiologicalReaction>
</comment>
<keyword evidence="12" id="KW-0460">Magnesium</keyword>
<keyword evidence="22" id="KW-1185">Reference proteome</keyword>
<dbReference type="InterPro" id="IPR023298">
    <property type="entry name" value="ATPase_P-typ_TM_dom_sf"/>
</dbReference>
<dbReference type="GO" id="GO:0016887">
    <property type="term" value="F:ATP hydrolysis activity"/>
    <property type="evidence" value="ECO:0007669"/>
    <property type="project" value="InterPro"/>
</dbReference>
<dbReference type="InterPro" id="IPR036412">
    <property type="entry name" value="HAD-like_sf"/>
</dbReference>
<evidence type="ECO:0000313" key="22">
    <source>
        <dbReference type="Proteomes" id="UP001501940"/>
    </source>
</evidence>
<feature type="transmembrane region" description="Helical" evidence="19">
    <location>
        <begin position="795"/>
        <end position="819"/>
    </location>
</feature>
<dbReference type="Ensembl" id="ENSAOCT00000039680.1">
    <property type="protein sequence ID" value="ENSAOCP00000048344.1"/>
    <property type="gene ID" value="ENSAOCG00000023643.2"/>
</dbReference>
<dbReference type="PANTHER" id="PTHR42861">
    <property type="entry name" value="CALCIUM-TRANSPORTING ATPASE"/>
    <property type="match status" value="1"/>
</dbReference>
<keyword evidence="17 19" id="KW-0472">Membrane</keyword>
<keyword evidence="7 19" id="KW-0109">Calcium transport</keyword>
<dbReference type="SUPFAM" id="SSF81653">
    <property type="entry name" value="Calcium ATPase, transduction domain A"/>
    <property type="match status" value="1"/>
</dbReference>
<evidence type="ECO:0000313" key="21">
    <source>
        <dbReference type="Ensembl" id="ENSAOCP00000048344.1"/>
    </source>
</evidence>
<sequence length="978" mass="107030">MENAHTKTPAECLAYFGVNENTGLSPDQFKKNLDKYGYNELPAEEGKSIWELIIEQFEDLLVRILLLAACISFERNAEDAIEALKEYEPEMGKVYRSDRKSVQRIKAREIVPGDIVEVSVGDKVPADIRIVSIKSTTLRVDQSILTGESVSVIKHTESVPDPRAVNQDKKNMLFSGTNIAAGKAIGVAIATGVSTEIGKIRDQMAATEQEKTPLQAKLDEFGEQLSKVISLICVAVWAINIGHFNDPVHGGSWIRGAVYYFKIAVALAVAAIPEGLPAVITTCLALGTRRMAKKNAIVRSLPSVETLGCTSVICSDKTGTLTTNQMCVTKMFIVKSVDGEHVDLDAFDISGSKYTPEGEVSQGGAKTNCSAYDGLVELATICALCNDSSLDYNESKKIYEKVGEATETALSCLVEKMNVFNSNVKSLSRIERANACCTVIKQLMKKNFTLEFSRDRKSMSVYCTPAKGDGGAKMFVKGAPEGVIDRCAYVRVGTTRVPLTNAIKEKIMAVIRDWGTGRDTLRCLALATRDTPLKLEEMNLEDSTKFADYEMDLTFVGCVGMLDPPRKEVTGSIELCRAAGIRVIMITGDNKGTAIAICRRIGIFGEDEDVESKAYTGREFDDLPSHEQAEAVRRACCFARVEPSHKSKIVEFLQGYDDITAMTGDGVNDAPALKKAEIGIAMGSGTAVAKSASEMVLADDNFSSIVAAVEEGRAIYNNMKQFIRYLISSNVGEVVCIFLTAALGLPEALIPVQLLWVNLVTDGLPATALGFNPPDLDIMGKPPRSPKEPLISGWLFFRYMAIGGYVGAATVGGAAWWFLYDTTGPSVTYHQLSHFMQCHDENEDFAGIDCEIFEAAPPMTMALSVLVTIEMCNALNSLSENQSLLRMPPWSNFWLLAAMTLSMSLHFMIIYVDPLPMIFKLTHLSVEQWIVVLKLSFPVIAIDEVLKFLCICEKTLSLTFDCIYSQISYKPFATCLCL</sequence>
<keyword evidence="13" id="KW-0703">Sarcoplasmic reticulum</keyword>
<dbReference type="SFLD" id="SFLDG00002">
    <property type="entry name" value="C1.7:_P-type_atpase_like"/>
    <property type="match status" value="1"/>
</dbReference>
<dbReference type="FunFam" id="1.20.1110.10:FF:000065">
    <property type="entry name" value="Sarcoplasmic/endoplasmic reticulum calcium ATPase 1"/>
    <property type="match status" value="2"/>
</dbReference>
<dbReference type="Pfam" id="PF08282">
    <property type="entry name" value="Hydrolase_3"/>
    <property type="match status" value="1"/>
</dbReference>
<reference evidence="21" key="3">
    <citation type="submission" date="2025-09" db="UniProtKB">
        <authorList>
            <consortium name="Ensembl"/>
        </authorList>
    </citation>
    <scope>IDENTIFICATION</scope>
</reference>
<dbReference type="Pfam" id="PF00689">
    <property type="entry name" value="Cation_ATPase_C"/>
    <property type="match status" value="1"/>
</dbReference>
<dbReference type="GeneTree" id="ENSGT00940000164922"/>
<reference evidence="21" key="2">
    <citation type="submission" date="2025-08" db="UniProtKB">
        <authorList>
            <consortium name="Ensembl"/>
        </authorList>
    </citation>
    <scope>IDENTIFICATION</scope>
</reference>